<evidence type="ECO:0000256" key="9">
    <source>
        <dbReference type="SAM" id="Phobius"/>
    </source>
</evidence>
<proteinExistence type="inferred from homology"/>
<feature type="transmembrane region" description="Helical" evidence="9">
    <location>
        <begin position="366"/>
        <end position="386"/>
    </location>
</feature>
<organism evidence="13 14">
    <name type="scientific">Toxocara canis</name>
    <name type="common">Canine roundworm</name>
    <dbReference type="NCBI Taxonomy" id="6265"/>
    <lineage>
        <taxon>Eukaryota</taxon>
        <taxon>Metazoa</taxon>
        <taxon>Ecdysozoa</taxon>
        <taxon>Nematoda</taxon>
        <taxon>Chromadorea</taxon>
        <taxon>Rhabditida</taxon>
        <taxon>Spirurina</taxon>
        <taxon>Ascaridomorpha</taxon>
        <taxon>Ascaridoidea</taxon>
        <taxon>Toxocaridae</taxon>
        <taxon>Toxocara</taxon>
    </lineage>
</organism>
<dbReference type="InterPro" id="IPR050198">
    <property type="entry name" value="Non-receptor_tyrosine_kinases"/>
</dbReference>
<dbReference type="InterPro" id="IPR036860">
    <property type="entry name" value="SH2_dom_sf"/>
</dbReference>
<dbReference type="PANTHER" id="PTHR24418">
    <property type="entry name" value="TYROSINE-PROTEIN KINASE"/>
    <property type="match status" value="1"/>
</dbReference>
<keyword evidence="9" id="KW-1133">Transmembrane helix</keyword>
<evidence type="ECO:0000256" key="4">
    <source>
        <dbReference type="ARBA" id="ARBA00022840"/>
    </source>
</evidence>
<dbReference type="InterPro" id="IPR011009">
    <property type="entry name" value="Kinase-like_dom_sf"/>
</dbReference>
<dbReference type="Pfam" id="PF00017">
    <property type="entry name" value="SH2"/>
    <property type="match status" value="1"/>
</dbReference>
<dbReference type="Proteomes" id="UP000050794">
    <property type="component" value="Unassembled WGS sequence"/>
</dbReference>
<dbReference type="PRINTS" id="PR00109">
    <property type="entry name" value="TYRKINASE"/>
</dbReference>
<evidence type="ECO:0000313" key="14">
    <source>
        <dbReference type="WBParaSite" id="TCNE_0001830301-mRNA-1"/>
    </source>
</evidence>
<keyword evidence="5 8" id="KW-0829">Tyrosine-protein kinase</keyword>
<feature type="binding site" evidence="7">
    <location>
        <position position="141"/>
    </location>
    <ligand>
        <name>ATP</name>
        <dbReference type="ChEBI" id="CHEBI:30616"/>
    </ligand>
</feature>
<dbReference type="WBParaSite" id="TCNE_0001830301-mRNA-1">
    <property type="protein sequence ID" value="TCNE_0001830301-mRNA-1"/>
    <property type="gene ID" value="TCNE_0001830301"/>
</dbReference>
<dbReference type="PROSITE" id="PS50001">
    <property type="entry name" value="SH2"/>
    <property type="match status" value="1"/>
</dbReference>
<evidence type="ECO:0000256" key="6">
    <source>
        <dbReference type="PROSITE-ProRule" id="PRU00191"/>
    </source>
</evidence>
<dbReference type="EC" id="2.7.10.2" evidence="8"/>
<sequence>MNTYICRHLPVQDASELLVQPGDFLLRVTDDLSKSAKIFLSVQWNSTVHHVPIQECGGNGFCVEPATPFTSICQLVDYYTTSPIEFNHEQITLTNPILRQPWELKHSQVKLLKKLGEGAFGEVHLGLFAATARFRIYVAVKLLKGGSQNKKQLEEMMAEARMMRDLRHPNVVRFYGYAIDHEPLLIAMEHVQEGALDAYLRKKGAAIAVEVRMNMCCDAASAIEYLHAIPIMHRDISARNCLCSGKSLKLSDFGLSKKGVRYQMNSSERTPIRWTAPEVFASGVYTPKADVWAFGILVWEIFCNAQEEPYRGWDGEKVRAEVRRGSRLQLPNSAPPKAREVFAQTMIGSPDTRPAILVVANELRIAVGRFLSLALITVVCFIKLFIKVKANHTQYTSHIALSICRSCSSVLIMATSPLCACIRFYTSLTLLRFLLEKQKIEKT</sequence>
<evidence type="ECO:0000256" key="8">
    <source>
        <dbReference type="RuleBase" id="RU362096"/>
    </source>
</evidence>
<dbReference type="InterPro" id="IPR000719">
    <property type="entry name" value="Prot_kinase_dom"/>
</dbReference>
<dbReference type="SUPFAM" id="SSF56112">
    <property type="entry name" value="Protein kinase-like (PK-like)"/>
    <property type="match status" value="1"/>
</dbReference>
<evidence type="ECO:0000313" key="12">
    <source>
        <dbReference type="EMBL" id="VDM49620.1"/>
    </source>
</evidence>
<dbReference type="PROSITE" id="PS00107">
    <property type="entry name" value="PROTEIN_KINASE_ATP"/>
    <property type="match status" value="1"/>
</dbReference>
<dbReference type="CDD" id="cd00192">
    <property type="entry name" value="PTKc"/>
    <property type="match status" value="1"/>
</dbReference>
<feature type="domain" description="SH2" evidence="10">
    <location>
        <begin position="4"/>
        <end position="97"/>
    </location>
</feature>
<accession>A0A183VC29</accession>
<dbReference type="Gene3D" id="1.10.510.10">
    <property type="entry name" value="Transferase(Phosphotransferase) domain 1"/>
    <property type="match status" value="1"/>
</dbReference>
<dbReference type="InterPro" id="IPR000980">
    <property type="entry name" value="SH2"/>
</dbReference>
<evidence type="ECO:0000256" key="5">
    <source>
        <dbReference type="ARBA" id="ARBA00023137"/>
    </source>
</evidence>
<dbReference type="SMART" id="SM00252">
    <property type="entry name" value="SH2"/>
    <property type="match status" value="1"/>
</dbReference>
<dbReference type="Pfam" id="PF07714">
    <property type="entry name" value="PK_Tyr_Ser-Thr"/>
    <property type="match status" value="1"/>
</dbReference>
<evidence type="ECO:0000256" key="2">
    <source>
        <dbReference type="ARBA" id="ARBA00022741"/>
    </source>
</evidence>
<evidence type="ECO:0000313" key="13">
    <source>
        <dbReference type="Proteomes" id="UP000050794"/>
    </source>
</evidence>
<evidence type="ECO:0000259" key="10">
    <source>
        <dbReference type="PROSITE" id="PS50001"/>
    </source>
</evidence>
<dbReference type="AlphaFoldDB" id="A0A183VC29"/>
<dbReference type="InterPro" id="IPR035849">
    <property type="entry name" value="Fes/Fps/Fer_SH2"/>
</dbReference>
<keyword evidence="6" id="KW-0727">SH2 domain</keyword>
<comment type="catalytic activity">
    <reaction evidence="8">
        <text>L-tyrosyl-[protein] + ATP = O-phospho-L-tyrosyl-[protein] + ADP + H(+)</text>
        <dbReference type="Rhea" id="RHEA:10596"/>
        <dbReference type="Rhea" id="RHEA-COMP:10136"/>
        <dbReference type="Rhea" id="RHEA-COMP:20101"/>
        <dbReference type="ChEBI" id="CHEBI:15378"/>
        <dbReference type="ChEBI" id="CHEBI:30616"/>
        <dbReference type="ChEBI" id="CHEBI:46858"/>
        <dbReference type="ChEBI" id="CHEBI:61978"/>
        <dbReference type="ChEBI" id="CHEBI:456216"/>
        <dbReference type="EC" id="2.7.10.2"/>
    </reaction>
</comment>
<dbReference type="InterPro" id="IPR017441">
    <property type="entry name" value="Protein_kinase_ATP_BS"/>
</dbReference>
<name>A0A183VC29_TOXCA</name>
<keyword evidence="3 8" id="KW-0418">Kinase</keyword>
<evidence type="ECO:0000256" key="1">
    <source>
        <dbReference type="ARBA" id="ARBA00022679"/>
    </source>
</evidence>
<keyword evidence="1 8" id="KW-0808">Transferase</keyword>
<keyword evidence="13" id="KW-1185">Reference proteome</keyword>
<reference evidence="14" key="1">
    <citation type="submission" date="2016-06" db="UniProtKB">
        <authorList>
            <consortium name="WormBaseParasite"/>
        </authorList>
    </citation>
    <scope>IDENTIFICATION</scope>
</reference>
<keyword evidence="9" id="KW-0472">Membrane</keyword>
<keyword evidence="4 7" id="KW-0067">ATP-binding</keyword>
<dbReference type="InterPro" id="IPR001245">
    <property type="entry name" value="Ser-Thr/Tyr_kinase_cat_dom"/>
</dbReference>
<gene>
    <name evidence="12" type="ORF">TCNE_LOCUS18299</name>
</gene>
<evidence type="ECO:0000259" key="11">
    <source>
        <dbReference type="PROSITE" id="PS50011"/>
    </source>
</evidence>
<dbReference type="GO" id="GO:0005524">
    <property type="term" value="F:ATP binding"/>
    <property type="evidence" value="ECO:0007669"/>
    <property type="project" value="UniProtKB-UniRule"/>
</dbReference>
<evidence type="ECO:0000256" key="7">
    <source>
        <dbReference type="PROSITE-ProRule" id="PRU10141"/>
    </source>
</evidence>
<dbReference type="GO" id="GO:0004715">
    <property type="term" value="F:non-membrane spanning protein tyrosine kinase activity"/>
    <property type="evidence" value="ECO:0007669"/>
    <property type="project" value="UniProtKB-EC"/>
</dbReference>
<dbReference type="FunFam" id="3.30.200.20:FF:000518">
    <property type="entry name" value="Tyrosine-protein kinase"/>
    <property type="match status" value="1"/>
</dbReference>
<dbReference type="SUPFAM" id="SSF55550">
    <property type="entry name" value="SH2 domain"/>
    <property type="match status" value="1"/>
</dbReference>
<keyword evidence="9" id="KW-0812">Transmembrane</keyword>
<protein>
    <recommendedName>
        <fullName evidence="8">Tyrosine-protein kinase</fullName>
        <ecNumber evidence="8">2.7.10.2</ecNumber>
    </recommendedName>
</protein>
<feature type="domain" description="Protein kinase" evidence="11">
    <location>
        <begin position="109"/>
        <end position="371"/>
    </location>
</feature>
<dbReference type="PROSITE" id="PS50011">
    <property type="entry name" value="PROTEIN_KINASE_DOM"/>
    <property type="match status" value="1"/>
</dbReference>
<keyword evidence="2 7" id="KW-0547">Nucleotide-binding</keyword>
<dbReference type="Gene3D" id="3.30.505.10">
    <property type="entry name" value="SH2 domain"/>
    <property type="match status" value="1"/>
</dbReference>
<dbReference type="EMBL" id="UYWY01025364">
    <property type="protein sequence ID" value="VDM49620.1"/>
    <property type="molecule type" value="Genomic_DNA"/>
</dbReference>
<comment type="similarity">
    <text evidence="8">Belongs to the protein kinase superfamily. Tyr protein kinase family.</text>
</comment>
<dbReference type="CDD" id="cd10361">
    <property type="entry name" value="SH2_Fps_family"/>
    <property type="match status" value="1"/>
</dbReference>
<reference evidence="12 13" key="2">
    <citation type="submission" date="2018-11" db="EMBL/GenBank/DDBJ databases">
        <authorList>
            <consortium name="Pathogen Informatics"/>
        </authorList>
    </citation>
    <scope>NUCLEOTIDE SEQUENCE [LARGE SCALE GENOMIC DNA]</scope>
</reference>
<evidence type="ECO:0000256" key="3">
    <source>
        <dbReference type="ARBA" id="ARBA00022777"/>
    </source>
</evidence>